<dbReference type="OrthoDB" id="5730196at2"/>
<proteinExistence type="inferred from homology"/>
<dbReference type="NCBIfam" id="TIGR01730">
    <property type="entry name" value="RND_mfp"/>
    <property type="match status" value="1"/>
</dbReference>
<reference evidence="5 6" key="1">
    <citation type="submission" date="2018-08" db="EMBL/GenBank/DDBJ databases">
        <title>Lysobacter sp. zong2l5, whole genome shotgun sequence.</title>
        <authorList>
            <person name="Zhang X."/>
            <person name="Feng G."/>
            <person name="Zhu H."/>
        </authorList>
    </citation>
    <scope>NUCLEOTIDE SEQUENCE [LARGE SCALE GENOMIC DNA]</scope>
    <source>
        <strain evidence="6">zong2l5</strain>
    </source>
</reference>
<dbReference type="InterPro" id="IPR058647">
    <property type="entry name" value="BSH_CzcB-like"/>
</dbReference>
<evidence type="ECO:0000313" key="5">
    <source>
        <dbReference type="EMBL" id="RDZ28621.1"/>
    </source>
</evidence>
<evidence type="ECO:0000256" key="2">
    <source>
        <dbReference type="SAM" id="Phobius"/>
    </source>
</evidence>
<accession>A0A371K3X2</accession>
<keyword evidence="6" id="KW-1185">Reference proteome</keyword>
<keyword evidence="2" id="KW-1133">Transmembrane helix</keyword>
<dbReference type="EMBL" id="QTSU01000001">
    <property type="protein sequence ID" value="RDZ28621.1"/>
    <property type="molecule type" value="Genomic_DNA"/>
</dbReference>
<sequence>MSTAESDMEEMNSAAKARIEKIRGLSLVRDEPAPARGKRPSGWVLGLAGLLVAQTLVFAYFMVGRGDDTAGGAAAAASAVGAAGAAGGSPRAQAGAAAAIGEANVVLQAQGFVVARRQATVSTRVAGIVTEVPVDVGDYVERGQVVGVLNSDLAEKDLQLAEKELFSLRSMVAREQARKDQAESEYRRELELEKSHYTSRARVDEKKAASIVASTSLASTVAELDLGEVRVRQQRSLLGNYTIRAPFSGIVVERNSQVGELVAPMSAGGSFTRTGICTIVDMDSLILVVDVGEQQIQNVKVGQSVTFRLYSDEQTQMQGKVQRIVPSADRAKGTLQVQIVIVGKDPRVLPGMRANVNFI</sequence>
<dbReference type="RefSeq" id="WP_115858060.1">
    <property type="nucleotide sequence ID" value="NZ_QTSU01000001.1"/>
</dbReference>
<organism evidence="5 6">
    <name type="scientific">Lysobacter silvisoli</name>
    <dbReference type="NCBI Taxonomy" id="2293254"/>
    <lineage>
        <taxon>Bacteria</taxon>
        <taxon>Pseudomonadati</taxon>
        <taxon>Pseudomonadota</taxon>
        <taxon>Gammaproteobacteria</taxon>
        <taxon>Lysobacterales</taxon>
        <taxon>Lysobacteraceae</taxon>
        <taxon>Lysobacter</taxon>
    </lineage>
</organism>
<feature type="transmembrane region" description="Helical" evidence="2">
    <location>
        <begin position="43"/>
        <end position="63"/>
    </location>
</feature>
<dbReference type="Gene3D" id="2.40.30.170">
    <property type="match status" value="1"/>
</dbReference>
<evidence type="ECO:0000259" key="4">
    <source>
        <dbReference type="Pfam" id="PF25973"/>
    </source>
</evidence>
<dbReference type="Gene3D" id="2.40.50.100">
    <property type="match status" value="1"/>
</dbReference>
<dbReference type="GO" id="GO:0015562">
    <property type="term" value="F:efflux transmembrane transporter activity"/>
    <property type="evidence" value="ECO:0007669"/>
    <property type="project" value="TreeGrafter"/>
</dbReference>
<dbReference type="SUPFAM" id="SSF111369">
    <property type="entry name" value="HlyD-like secretion proteins"/>
    <property type="match status" value="1"/>
</dbReference>
<dbReference type="InterPro" id="IPR006143">
    <property type="entry name" value="RND_pump_MFP"/>
</dbReference>
<keyword evidence="2" id="KW-0812">Transmembrane</keyword>
<evidence type="ECO:0000256" key="1">
    <source>
        <dbReference type="ARBA" id="ARBA00009477"/>
    </source>
</evidence>
<comment type="similarity">
    <text evidence="1">Belongs to the membrane fusion protein (MFP) (TC 8.A.1) family.</text>
</comment>
<dbReference type="InterPro" id="IPR058792">
    <property type="entry name" value="Beta-barrel_RND_2"/>
</dbReference>
<dbReference type="PANTHER" id="PTHR30469:SF38">
    <property type="entry name" value="HLYD FAMILY SECRETION PROTEIN"/>
    <property type="match status" value="1"/>
</dbReference>
<dbReference type="Pfam" id="PF25954">
    <property type="entry name" value="Beta-barrel_RND_2"/>
    <property type="match status" value="1"/>
</dbReference>
<evidence type="ECO:0000259" key="3">
    <source>
        <dbReference type="Pfam" id="PF25954"/>
    </source>
</evidence>
<feature type="domain" description="CzcB-like barrel-sandwich hybrid" evidence="4">
    <location>
        <begin position="118"/>
        <end position="264"/>
    </location>
</feature>
<dbReference type="AlphaFoldDB" id="A0A371K3X2"/>
<comment type="caution">
    <text evidence="5">The sequence shown here is derived from an EMBL/GenBank/DDBJ whole genome shotgun (WGS) entry which is preliminary data.</text>
</comment>
<evidence type="ECO:0000313" key="6">
    <source>
        <dbReference type="Proteomes" id="UP000264492"/>
    </source>
</evidence>
<protein>
    <submittedName>
        <fullName evidence="5">Efflux RND transporter periplasmic adaptor subunit</fullName>
    </submittedName>
</protein>
<dbReference type="Proteomes" id="UP000264492">
    <property type="component" value="Unassembled WGS sequence"/>
</dbReference>
<dbReference type="PANTHER" id="PTHR30469">
    <property type="entry name" value="MULTIDRUG RESISTANCE PROTEIN MDTA"/>
    <property type="match status" value="1"/>
</dbReference>
<keyword evidence="2" id="KW-0472">Membrane</keyword>
<gene>
    <name evidence="5" type="ORF">DX914_05710</name>
</gene>
<feature type="domain" description="CusB-like beta-barrel" evidence="3">
    <location>
        <begin position="287"/>
        <end position="358"/>
    </location>
</feature>
<name>A0A371K3X2_9GAMM</name>
<dbReference type="Pfam" id="PF25973">
    <property type="entry name" value="BSH_CzcB"/>
    <property type="match status" value="1"/>
</dbReference>
<dbReference type="GO" id="GO:1990281">
    <property type="term" value="C:efflux pump complex"/>
    <property type="evidence" value="ECO:0007669"/>
    <property type="project" value="TreeGrafter"/>
</dbReference>